<dbReference type="EMBL" id="WUMU01000015">
    <property type="protein sequence ID" value="MXN18891.1"/>
    <property type="molecule type" value="Genomic_DNA"/>
</dbReference>
<dbReference type="Proteomes" id="UP000477911">
    <property type="component" value="Unassembled WGS sequence"/>
</dbReference>
<dbReference type="Gene3D" id="1.10.3720.10">
    <property type="entry name" value="MetI-like"/>
    <property type="match status" value="1"/>
</dbReference>
<dbReference type="InterPro" id="IPR035906">
    <property type="entry name" value="MetI-like_sf"/>
</dbReference>
<dbReference type="PROSITE" id="PS50928">
    <property type="entry name" value="ABC_TM1"/>
    <property type="match status" value="1"/>
</dbReference>
<dbReference type="GO" id="GO:0005886">
    <property type="term" value="C:plasma membrane"/>
    <property type="evidence" value="ECO:0007669"/>
    <property type="project" value="UniProtKB-SubCell"/>
</dbReference>
<feature type="transmembrane region" description="Helical" evidence="8">
    <location>
        <begin position="144"/>
        <end position="164"/>
    </location>
</feature>
<evidence type="ECO:0000313" key="10">
    <source>
        <dbReference type="EMBL" id="MXN18891.1"/>
    </source>
</evidence>
<comment type="caution">
    <text evidence="10">The sequence shown here is derived from an EMBL/GenBank/DDBJ whole genome shotgun (WGS) entry which is preliminary data.</text>
</comment>
<feature type="transmembrane region" description="Helical" evidence="8">
    <location>
        <begin position="72"/>
        <end position="96"/>
    </location>
</feature>
<keyword evidence="4" id="KW-0997">Cell inner membrane</keyword>
<comment type="subcellular location">
    <subcellularLocation>
        <location evidence="1">Cell inner membrane</location>
        <topology evidence="1">Multi-pass membrane protein</topology>
    </subcellularLocation>
    <subcellularLocation>
        <location evidence="8">Cell membrane</location>
        <topology evidence="8">Multi-pass membrane protein</topology>
    </subcellularLocation>
</comment>
<feature type="transmembrane region" description="Helical" evidence="8">
    <location>
        <begin position="242"/>
        <end position="264"/>
    </location>
</feature>
<sequence length="272" mass="29425">MLNRPATDTQITHLQRLWLYVLGLLVVAFLVLPVLIVVPMSFNDSRFMSFPPKAFSLRWYQNFVTSPEWLEAIWVSIRAAVLTMLIATPFGVATAYGLSKSGSRWSGIIMMAVISPLIVPVILVAIGLFYLYARLGMVNSMVGIVLAHVVLATPFVIITVSSALSHVDAGLERAARNLGAGPLRAFVNVTLPQIRTGVMSGALFAFVTSLDEVVISSFISGGENTTLTKKMFSGLRDQVDPTIAAVSSILIVLSIVILLGVTLYDRRRGAGT</sequence>
<feature type="transmembrane region" description="Helical" evidence="8">
    <location>
        <begin position="17"/>
        <end position="42"/>
    </location>
</feature>
<keyword evidence="11" id="KW-1185">Reference proteome</keyword>
<evidence type="ECO:0000256" key="4">
    <source>
        <dbReference type="ARBA" id="ARBA00022519"/>
    </source>
</evidence>
<accession>A0A6L7G4G5</accession>
<keyword evidence="6 8" id="KW-1133">Transmembrane helix</keyword>
<keyword evidence="2 8" id="KW-0813">Transport</keyword>
<evidence type="ECO:0000256" key="7">
    <source>
        <dbReference type="ARBA" id="ARBA00023136"/>
    </source>
</evidence>
<dbReference type="PANTHER" id="PTHR43357">
    <property type="entry name" value="INNER MEMBRANE ABC TRANSPORTER PERMEASE PROTEIN YDCV"/>
    <property type="match status" value="1"/>
</dbReference>
<dbReference type="CDD" id="cd06261">
    <property type="entry name" value="TM_PBP2"/>
    <property type="match status" value="1"/>
</dbReference>
<proteinExistence type="inferred from homology"/>
<dbReference type="SUPFAM" id="SSF161098">
    <property type="entry name" value="MetI-like"/>
    <property type="match status" value="1"/>
</dbReference>
<gene>
    <name evidence="10" type="ORF">GR170_13655</name>
</gene>
<evidence type="ECO:0000256" key="6">
    <source>
        <dbReference type="ARBA" id="ARBA00022989"/>
    </source>
</evidence>
<evidence type="ECO:0000256" key="1">
    <source>
        <dbReference type="ARBA" id="ARBA00004429"/>
    </source>
</evidence>
<comment type="similarity">
    <text evidence="8">Belongs to the binding-protein-dependent transport system permease family.</text>
</comment>
<dbReference type="AlphaFoldDB" id="A0A6L7G4G5"/>
<feature type="domain" description="ABC transmembrane type-1" evidence="9">
    <location>
        <begin position="73"/>
        <end position="261"/>
    </location>
</feature>
<dbReference type="GO" id="GO:0055085">
    <property type="term" value="P:transmembrane transport"/>
    <property type="evidence" value="ECO:0007669"/>
    <property type="project" value="InterPro"/>
</dbReference>
<protein>
    <submittedName>
        <fullName evidence="10">ABC transporter permease subunit</fullName>
    </submittedName>
</protein>
<organism evidence="10 11">
    <name type="scientific">Pseudooceanicola albus</name>
    <dbReference type="NCBI Taxonomy" id="2692189"/>
    <lineage>
        <taxon>Bacteria</taxon>
        <taxon>Pseudomonadati</taxon>
        <taxon>Pseudomonadota</taxon>
        <taxon>Alphaproteobacteria</taxon>
        <taxon>Rhodobacterales</taxon>
        <taxon>Paracoccaceae</taxon>
        <taxon>Pseudooceanicola</taxon>
    </lineage>
</organism>
<evidence type="ECO:0000313" key="11">
    <source>
        <dbReference type="Proteomes" id="UP000477911"/>
    </source>
</evidence>
<feature type="transmembrane region" description="Helical" evidence="8">
    <location>
        <begin position="108"/>
        <end position="132"/>
    </location>
</feature>
<keyword evidence="7 8" id="KW-0472">Membrane</keyword>
<keyword evidence="3" id="KW-1003">Cell membrane</keyword>
<dbReference type="PANTHER" id="PTHR43357:SF4">
    <property type="entry name" value="INNER MEMBRANE ABC TRANSPORTER PERMEASE PROTEIN YDCV"/>
    <property type="match status" value="1"/>
</dbReference>
<evidence type="ECO:0000256" key="5">
    <source>
        <dbReference type="ARBA" id="ARBA00022692"/>
    </source>
</evidence>
<dbReference type="InterPro" id="IPR000515">
    <property type="entry name" value="MetI-like"/>
</dbReference>
<keyword evidence="5 8" id="KW-0812">Transmembrane</keyword>
<reference evidence="10 11" key="1">
    <citation type="submission" date="2019-12" db="EMBL/GenBank/DDBJ databases">
        <authorList>
            <person name="Li M."/>
        </authorList>
    </citation>
    <scope>NUCLEOTIDE SEQUENCE [LARGE SCALE GENOMIC DNA]</scope>
    <source>
        <strain evidence="10 11">GBMRC 2024</strain>
    </source>
</reference>
<dbReference type="Pfam" id="PF00528">
    <property type="entry name" value="BPD_transp_1"/>
    <property type="match status" value="1"/>
</dbReference>
<name>A0A6L7G4G5_9RHOB</name>
<evidence type="ECO:0000256" key="3">
    <source>
        <dbReference type="ARBA" id="ARBA00022475"/>
    </source>
</evidence>
<evidence type="ECO:0000259" key="9">
    <source>
        <dbReference type="PROSITE" id="PS50928"/>
    </source>
</evidence>
<dbReference type="RefSeq" id="WP_160895006.1">
    <property type="nucleotide sequence ID" value="NZ_WUMU01000015.1"/>
</dbReference>
<evidence type="ECO:0000256" key="8">
    <source>
        <dbReference type="RuleBase" id="RU363032"/>
    </source>
</evidence>
<evidence type="ECO:0000256" key="2">
    <source>
        <dbReference type="ARBA" id="ARBA00022448"/>
    </source>
</evidence>